<sequence>MNKKDLLSKLAQMYEEHGENTRPILFPSDISRQDVEALSKEILSILDNYNINIDKRELEKLSKEIAEGYLFELEVDKLINKTFEEIKKKENLDENVTLDKFIEDKEGWEIFVKYLKETNKRWEKILEKEPKNLEKYGTFIMFQAAQSLRLMREYAKFIKDPSEIEKDAINSIKSEKVFNELILSLIKMKKDKNQAQIVQKVAQTEEDFTEFVISTIKEIDSKVEIEENELDKIKQYTDALKYKLITVFKNAKYLSQEKIESIERLKQDLIKDAVELDLNDTLKDAIGHAIKLKVEIRNSIEFLNQEIEKMKKLLSYVNKETEEKEEKSGPTIDEMSLQEISEKLKEASKEGSNRVDTIYRPIEIANLYRIIHREEKLKDLNKYITYSWIYNVKTFKTTKRKLSEILLKLMKKESIELEKSV</sequence>
<comment type="caution">
    <text evidence="2">The sequence shown here is derived from an EMBL/GenBank/DDBJ whole genome shotgun (WGS) entry which is preliminary data.</text>
</comment>
<evidence type="ECO:0000256" key="1">
    <source>
        <dbReference type="SAM" id="Coils"/>
    </source>
</evidence>
<keyword evidence="1" id="KW-0175">Coiled coil</keyword>
<feature type="coiled-coil region" evidence="1">
    <location>
        <begin position="216"/>
        <end position="320"/>
    </location>
</feature>
<dbReference type="RefSeq" id="WP_007546203.1">
    <property type="nucleotide sequence ID" value="NZ_ABZS01000040.1"/>
</dbReference>
<gene>
    <name evidence="2" type="ORF">SULYE_0560</name>
</gene>
<reference evidence="2 3" key="1">
    <citation type="submission" date="2009-04" db="EMBL/GenBank/DDBJ databases">
        <authorList>
            <person name="Reysenbach A.-L."/>
            <person name="Heidelberg J.F."/>
            <person name="Nelson W.C."/>
        </authorList>
    </citation>
    <scope>NUCLEOTIDE SEQUENCE [LARGE SCALE GENOMIC DNA]</scope>
    <source>
        <strain evidence="2 3">SS-5</strain>
    </source>
</reference>
<proteinExistence type="predicted"/>
<protein>
    <submittedName>
        <fullName evidence="2">Putative intracellular protein transport protein USO1</fullName>
    </submittedName>
</protein>
<organism evidence="2 3">
    <name type="scientific">Sulfurihydrogenibium yellowstonense SS-5</name>
    <dbReference type="NCBI Taxonomy" id="432331"/>
    <lineage>
        <taxon>Bacteria</taxon>
        <taxon>Pseudomonadati</taxon>
        <taxon>Aquificota</taxon>
        <taxon>Aquificia</taxon>
        <taxon>Aquificales</taxon>
        <taxon>Hydrogenothermaceae</taxon>
        <taxon>Sulfurihydrogenibium</taxon>
    </lineage>
</organism>
<evidence type="ECO:0000313" key="2">
    <source>
        <dbReference type="EMBL" id="EEP60920.1"/>
    </source>
</evidence>
<name>C4FJ19_9AQUI</name>
<dbReference type="EMBL" id="ABZS01000040">
    <property type="protein sequence ID" value="EEP60920.1"/>
    <property type="molecule type" value="Genomic_DNA"/>
</dbReference>
<evidence type="ECO:0000313" key="3">
    <source>
        <dbReference type="Proteomes" id="UP000005540"/>
    </source>
</evidence>
<keyword evidence="3" id="KW-1185">Reference proteome</keyword>
<dbReference type="Proteomes" id="UP000005540">
    <property type="component" value="Unassembled WGS sequence"/>
</dbReference>
<feature type="non-terminal residue" evidence="2">
    <location>
        <position position="421"/>
    </location>
</feature>
<accession>C4FJ19</accession>
<dbReference type="AlphaFoldDB" id="C4FJ19"/>